<evidence type="ECO:0000313" key="2">
    <source>
        <dbReference type="EMBL" id="TDS61491.1"/>
    </source>
</evidence>
<reference evidence="2 3" key="1">
    <citation type="submission" date="2019-03" db="EMBL/GenBank/DDBJ databases">
        <title>Genomic Encyclopedia of Archaeal and Bacterial Type Strains, Phase II (KMG-II): from individual species to whole genera.</title>
        <authorList>
            <person name="Goeker M."/>
        </authorList>
    </citation>
    <scope>NUCLEOTIDE SEQUENCE [LARGE SCALE GENOMIC DNA]</scope>
    <source>
        <strain evidence="2 3">DSM 28213</strain>
    </source>
</reference>
<dbReference type="Pfam" id="PF20329">
    <property type="entry name" value="DUF6624"/>
    <property type="match status" value="1"/>
</dbReference>
<evidence type="ECO:0000313" key="3">
    <source>
        <dbReference type="Proteomes" id="UP000295215"/>
    </source>
</evidence>
<proteinExistence type="predicted"/>
<dbReference type="OrthoDB" id="648842at2"/>
<feature type="signal peptide" evidence="1">
    <location>
        <begin position="1"/>
        <end position="25"/>
    </location>
</feature>
<name>A0A4R7F2W4_9FLAO</name>
<dbReference type="InterPro" id="IPR046732">
    <property type="entry name" value="DUF6624"/>
</dbReference>
<dbReference type="EMBL" id="SOAG01000008">
    <property type="protein sequence ID" value="TDS61491.1"/>
    <property type="molecule type" value="Genomic_DNA"/>
</dbReference>
<sequence>MKLTSRILLHLSLSFIFFYSGSISAQSQIDLVLKEELKTMSRSDQEYRKIYFIESVFTKKSDSLKNRYNILEEDKLKEFLAKKIKQADSLNLIKIDRIIEKYNRYPGKDLVGESQSSDAWLIIQHAPDPKKYLSLIKEAAESNQLPFHYYAMTLDRVLMYDNQPQIYGSQAKMVKIKNTDKTEFIIFPIQNPKEVNKLRKKAGFDTTIKKYAKQLSIKYKPYKMEDIHTD</sequence>
<organism evidence="2 3">
    <name type="scientific">Myroides indicus</name>
    <dbReference type="NCBI Taxonomy" id="1323422"/>
    <lineage>
        <taxon>Bacteria</taxon>
        <taxon>Pseudomonadati</taxon>
        <taxon>Bacteroidota</taxon>
        <taxon>Flavobacteriia</taxon>
        <taxon>Flavobacteriales</taxon>
        <taxon>Flavobacteriaceae</taxon>
        <taxon>Myroides</taxon>
    </lineage>
</organism>
<keyword evidence="1" id="KW-0732">Signal</keyword>
<dbReference type="AlphaFoldDB" id="A0A4R7F2W4"/>
<feature type="chain" id="PRO_5020457356" evidence="1">
    <location>
        <begin position="26"/>
        <end position="230"/>
    </location>
</feature>
<gene>
    <name evidence="2" type="ORF">C8P70_10832</name>
</gene>
<evidence type="ECO:0000256" key="1">
    <source>
        <dbReference type="SAM" id="SignalP"/>
    </source>
</evidence>
<protein>
    <submittedName>
        <fullName evidence="2">Uncharacterized protein</fullName>
    </submittedName>
</protein>
<keyword evidence="3" id="KW-1185">Reference proteome</keyword>
<dbReference type="Proteomes" id="UP000295215">
    <property type="component" value="Unassembled WGS sequence"/>
</dbReference>
<accession>A0A4R7F2W4</accession>
<comment type="caution">
    <text evidence="2">The sequence shown here is derived from an EMBL/GenBank/DDBJ whole genome shotgun (WGS) entry which is preliminary data.</text>
</comment>
<dbReference type="RefSeq" id="WP_133712163.1">
    <property type="nucleotide sequence ID" value="NZ_SOAG01000008.1"/>
</dbReference>